<proteinExistence type="predicted"/>
<dbReference type="RefSeq" id="WP_090849120.1">
    <property type="nucleotide sequence ID" value="NZ_FNJU01000001.1"/>
</dbReference>
<dbReference type="STRING" id="930152.SAMN05216565_101109"/>
<dbReference type="OrthoDB" id="2353056at2"/>
<name>A0A1H0P159_9BACI</name>
<reference evidence="2" key="1">
    <citation type="submission" date="2016-10" db="EMBL/GenBank/DDBJ databases">
        <authorList>
            <person name="Varghese N."/>
            <person name="Submissions S."/>
        </authorList>
    </citation>
    <scope>NUCLEOTIDE SEQUENCE [LARGE SCALE GENOMIC DNA]</scope>
    <source>
        <strain evidence="2">IBRC-M10078</strain>
    </source>
</reference>
<protein>
    <recommendedName>
        <fullName evidence="3">Cytosolic protein</fullName>
    </recommendedName>
</protein>
<evidence type="ECO:0000313" key="1">
    <source>
        <dbReference type="EMBL" id="SDO98653.1"/>
    </source>
</evidence>
<gene>
    <name evidence="1" type="ORF">SAMN05216565_101109</name>
</gene>
<accession>A0A1H0P159</accession>
<dbReference type="EMBL" id="FNJU01000001">
    <property type="protein sequence ID" value="SDO98653.1"/>
    <property type="molecule type" value="Genomic_DNA"/>
</dbReference>
<dbReference type="AlphaFoldDB" id="A0A1H0P159"/>
<evidence type="ECO:0008006" key="3">
    <source>
        <dbReference type="Google" id="ProtNLM"/>
    </source>
</evidence>
<dbReference type="Proteomes" id="UP000199159">
    <property type="component" value="Unassembled WGS sequence"/>
</dbReference>
<evidence type="ECO:0000313" key="2">
    <source>
        <dbReference type="Proteomes" id="UP000199159"/>
    </source>
</evidence>
<sequence>MGKLKTYFTNHNETRDNHQDQSLRSHYYKTTQKKALEAVKEMMEQMDGFSVSSISEERGEMSIKGKKVFVVVTVIGVRPFETSVDFSVTTNTVLIPFDFGHSQKTIKGLYENLDRKLPFLHAGGTQ</sequence>
<keyword evidence="2" id="KW-1185">Reference proteome</keyword>
<organism evidence="1 2">
    <name type="scientific">Litchfieldia salsa</name>
    <dbReference type="NCBI Taxonomy" id="930152"/>
    <lineage>
        <taxon>Bacteria</taxon>
        <taxon>Bacillati</taxon>
        <taxon>Bacillota</taxon>
        <taxon>Bacilli</taxon>
        <taxon>Bacillales</taxon>
        <taxon>Bacillaceae</taxon>
        <taxon>Litchfieldia</taxon>
    </lineage>
</organism>